<dbReference type="RefSeq" id="WP_345388619.1">
    <property type="nucleotide sequence ID" value="NZ_BAABHG010000003.1"/>
</dbReference>
<organism evidence="1 2">
    <name type="scientific">Amycolatopsis samaneae</name>
    <dbReference type="NCBI Taxonomy" id="664691"/>
    <lineage>
        <taxon>Bacteria</taxon>
        <taxon>Bacillati</taxon>
        <taxon>Actinomycetota</taxon>
        <taxon>Actinomycetes</taxon>
        <taxon>Pseudonocardiales</taxon>
        <taxon>Pseudonocardiaceae</taxon>
        <taxon>Amycolatopsis</taxon>
    </lineage>
</organism>
<dbReference type="EMBL" id="JBHUKU010000002">
    <property type="protein sequence ID" value="MFD2457366.1"/>
    <property type="molecule type" value="Genomic_DNA"/>
</dbReference>
<accession>A0ABW5G783</accession>
<comment type="caution">
    <text evidence="1">The sequence shown here is derived from an EMBL/GenBank/DDBJ whole genome shotgun (WGS) entry which is preliminary data.</text>
</comment>
<evidence type="ECO:0000313" key="2">
    <source>
        <dbReference type="Proteomes" id="UP001597419"/>
    </source>
</evidence>
<name>A0ABW5G783_9PSEU</name>
<protein>
    <submittedName>
        <fullName evidence="1">Uncharacterized protein</fullName>
    </submittedName>
</protein>
<proteinExistence type="predicted"/>
<keyword evidence="2" id="KW-1185">Reference proteome</keyword>
<evidence type="ECO:0000313" key="1">
    <source>
        <dbReference type="EMBL" id="MFD2457366.1"/>
    </source>
</evidence>
<reference evidence="2" key="1">
    <citation type="journal article" date="2019" name="Int. J. Syst. Evol. Microbiol.">
        <title>The Global Catalogue of Microorganisms (GCM) 10K type strain sequencing project: providing services to taxonomists for standard genome sequencing and annotation.</title>
        <authorList>
            <consortium name="The Broad Institute Genomics Platform"/>
            <consortium name="The Broad Institute Genome Sequencing Center for Infectious Disease"/>
            <person name="Wu L."/>
            <person name="Ma J."/>
        </authorList>
    </citation>
    <scope>NUCLEOTIDE SEQUENCE [LARGE SCALE GENOMIC DNA]</scope>
    <source>
        <strain evidence="2">CGMCC 4.7643</strain>
    </source>
</reference>
<dbReference type="Proteomes" id="UP001597419">
    <property type="component" value="Unassembled WGS sequence"/>
</dbReference>
<sequence>MSRKAKLRLTSEVIEAGFGRRTGTFHWTDVEEVAVRRFEPPRGIGGGFMLQLRPAPSLALDTWVRVDSTGWVALYSVGAKGAVPSELDAALIRFAGDRWKRHE</sequence>
<gene>
    <name evidence="1" type="ORF">ACFSYJ_02095</name>
</gene>